<comment type="caution">
    <text evidence="2">The sequence shown here is derived from an EMBL/GenBank/DDBJ whole genome shotgun (WGS) entry which is preliminary data.</text>
</comment>
<dbReference type="InterPro" id="IPR056862">
    <property type="entry name" value="VWA7_N"/>
</dbReference>
<reference evidence="2 3" key="1">
    <citation type="submission" date="2022-12" db="EMBL/GenBank/DDBJ databases">
        <title>Chromosome-level genome of Tegillarca granosa.</title>
        <authorList>
            <person name="Kim J."/>
        </authorList>
    </citation>
    <scope>NUCLEOTIDE SEQUENCE [LARGE SCALE GENOMIC DNA]</scope>
    <source>
        <strain evidence="2">Teg-2019</strain>
        <tissue evidence="2">Adductor muscle</tissue>
    </source>
</reference>
<accession>A0ABQ9FF59</accession>
<protein>
    <recommendedName>
        <fullName evidence="1">VWA7 N-terminal domain-containing protein</fullName>
    </recommendedName>
</protein>
<dbReference type="Proteomes" id="UP001217089">
    <property type="component" value="Unassembled WGS sequence"/>
</dbReference>
<keyword evidence="3" id="KW-1185">Reference proteome</keyword>
<evidence type="ECO:0000313" key="2">
    <source>
        <dbReference type="EMBL" id="KAJ8315935.1"/>
    </source>
</evidence>
<feature type="domain" description="VWA7 N-terminal" evidence="1">
    <location>
        <begin position="73"/>
        <end position="180"/>
    </location>
</feature>
<sequence>MIRENNFNKSVHLQNIVYFTWCDAFLPTNFGAKETDFSHKSITENAVNKASALYIAKFLKPGVYNDTDLNEMKVIHEFFGHDTASLKDYLNVVGYLVYGNNNAQRQYGANAMYTMNAEQIENGNLLLENKRDTIIRLAKSPNPDWNFIRLTIGEFLMTLQMFYSNTNWIELKGLKVNTALGILSLLKIIIDEGRSVGYIIIHQSIL</sequence>
<dbReference type="EMBL" id="JARBDR010000328">
    <property type="protein sequence ID" value="KAJ8315935.1"/>
    <property type="molecule type" value="Genomic_DNA"/>
</dbReference>
<dbReference type="Pfam" id="PF25107">
    <property type="entry name" value="VWA7_N"/>
    <property type="match status" value="1"/>
</dbReference>
<proteinExistence type="predicted"/>
<name>A0ABQ9FF59_TEGGR</name>
<gene>
    <name evidence="2" type="ORF">KUTeg_005949</name>
</gene>
<organism evidence="2 3">
    <name type="scientific">Tegillarca granosa</name>
    <name type="common">Malaysian cockle</name>
    <name type="synonym">Anadara granosa</name>
    <dbReference type="NCBI Taxonomy" id="220873"/>
    <lineage>
        <taxon>Eukaryota</taxon>
        <taxon>Metazoa</taxon>
        <taxon>Spiralia</taxon>
        <taxon>Lophotrochozoa</taxon>
        <taxon>Mollusca</taxon>
        <taxon>Bivalvia</taxon>
        <taxon>Autobranchia</taxon>
        <taxon>Pteriomorphia</taxon>
        <taxon>Arcoida</taxon>
        <taxon>Arcoidea</taxon>
        <taxon>Arcidae</taxon>
        <taxon>Tegillarca</taxon>
    </lineage>
</organism>
<evidence type="ECO:0000259" key="1">
    <source>
        <dbReference type="Pfam" id="PF25107"/>
    </source>
</evidence>
<evidence type="ECO:0000313" key="3">
    <source>
        <dbReference type="Proteomes" id="UP001217089"/>
    </source>
</evidence>